<dbReference type="EMBL" id="QDKL01000001">
    <property type="protein sequence ID" value="RZF23208.1"/>
    <property type="molecule type" value="Genomic_DNA"/>
</dbReference>
<evidence type="ECO:0008006" key="3">
    <source>
        <dbReference type="Google" id="ProtNLM"/>
    </source>
</evidence>
<name>A0ABY0IM40_9BACT</name>
<comment type="caution">
    <text evidence="1">The sequence shown here is derived from an EMBL/GenBank/DDBJ whole genome shotgun (WGS) entry which is preliminary data.</text>
</comment>
<protein>
    <recommendedName>
        <fullName evidence="3">Flagella basal body P-ring formation protein FlgA C-terminal domain-containing protein</fullName>
    </recommendedName>
</protein>
<evidence type="ECO:0000313" key="2">
    <source>
        <dbReference type="Proteomes" id="UP000443582"/>
    </source>
</evidence>
<sequence length="132" mass="15226">MKTLAHFILVVIGLTLQIQVCANDYMIYSVEHELPMTNDVSEIQKNYYVNIGEKQGIKNGTLLDVYRIIILNDPYDKERRYRHKMKVGQLEVIHHDGDTSIAITKNFNSEEKRPILEISSFMVGDQVSVNLN</sequence>
<dbReference type="Proteomes" id="UP000443582">
    <property type="component" value="Unassembled WGS sequence"/>
</dbReference>
<reference evidence="2" key="1">
    <citation type="journal article" date="2019" name="Int. J. Syst. Evol. Microbiol.">
        <title>Halobacteriovorax valvorus sp. nov., a novel prokaryotic predator isolated from coastal seawater of China.</title>
        <authorList>
            <person name="Chen M.-X."/>
        </authorList>
    </citation>
    <scope>NUCLEOTIDE SEQUENCE [LARGE SCALE GENOMIC DNA]</scope>
    <source>
        <strain evidence="2">BL9</strain>
    </source>
</reference>
<organism evidence="1 2">
    <name type="scientific">Halobacteriovorax vibrionivorans</name>
    <dbReference type="NCBI Taxonomy" id="2152716"/>
    <lineage>
        <taxon>Bacteria</taxon>
        <taxon>Pseudomonadati</taxon>
        <taxon>Bdellovibrionota</taxon>
        <taxon>Bacteriovoracia</taxon>
        <taxon>Bacteriovoracales</taxon>
        <taxon>Halobacteriovoraceae</taxon>
        <taxon>Halobacteriovorax</taxon>
    </lineage>
</organism>
<dbReference type="RefSeq" id="WP_114706156.1">
    <property type="nucleotide sequence ID" value="NZ_QDKL01000001.1"/>
</dbReference>
<proteinExistence type="predicted"/>
<keyword evidence="2" id="KW-1185">Reference proteome</keyword>
<evidence type="ECO:0000313" key="1">
    <source>
        <dbReference type="EMBL" id="RZF23208.1"/>
    </source>
</evidence>
<accession>A0ABY0IM40</accession>
<gene>
    <name evidence="1" type="ORF">DAY19_05410</name>
</gene>